<accession>A0ABS4QLR6</accession>
<evidence type="ECO:0000256" key="2">
    <source>
        <dbReference type="ARBA" id="ARBA00022487"/>
    </source>
</evidence>
<reference evidence="6 7" key="1">
    <citation type="submission" date="2021-03" db="EMBL/GenBank/DDBJ databases">
        <title>Sequencing the genomes of 1000 actinobacteria strains.</title>
        <authorList>
            <person name="Klenk H.-P."/>
        </authorList>
    </citation>
    <scope>NUCLEOTIDE SEQUENCE [LARGE SCALE GENOMIC DNA]</scope>
    <source>
        <strain evidence="6 7">DSM 45516</strain>
    </source>
</reference>
<dbReference type="Proteomes" id="UP001519325">
    <property type="component" value="Unassembled WGS sequence"/>
</dbReference>
<dbReference type="Gene3D" id="3.40.50.1820">
    <property type="entry name" value="alpha/beta hydrolase"/>
    <property type="match status" value="1"/>
</dbReference>
<dbReference type="InterPro" id="IPR029058">
    <property type="entry name" value="AB_hydrolase_fold"/>
</dbReference>
<evidence type="ECO:0000256" key="4">
    <source>
        <dbReference type="ARBA" id="ARBA00023157"/>
    </source>
</evidence>
<feature type="chain" id="PRO_5047172593" evidence="5">
    <location>
        <begin position="40"/>
        <end position="220"/>
    </location>
</feature>
<dbReference type="SMART" id="SM01110">
    <property type="entry name" value="Cutinase"/>
    <property type="match status" value="1"/>
</dbReference>
<dbReference type="Pfam" id="PF01083">
    <property type="entry name" value="Cutinase"/>
    <property type="match status" value="1"/>
</dbReference>
<dbReference type="PANTHER" id="PTHR33630:SF9">
    <property type="entry name" value="CUTINASE 4"/>
    <property type="match status" value="1"/>
</dbReference>
<keyword evidence="3 6" id="KW-0378">Hydrolase</keyword>
<dbReference type="EC" id="3.1.1.74" evidence="6"/>
<dbReference type="PANTHER" id="PTHR33630">
    <property type="entry name" value="CUTINASE RV1984C-RELATED-RELATED"/>
    <property type="match status" value="1"/>
</dbReference>
<comment type="similarity">
    <text evidence="1">Belongs to the cutinase family.</text>
</comment>
<evidence type="ECO:0000256" key="5">
    <source>
        <dbReference type="SAM" id="SignalP"/>
    </source>
</evidence>
<evidence type="ECO:0000313" key="7">
    <source>
        <dbReference type="Proteomes" id="UP001519325"/>
    </source>
</evidence>
<sequence length="220" mass="23212">MVNRKTIRFERWRAARAFALLICTAAVAAASLGTTTAWANPCAAVDVVAARGTGEPGWLGSAVGDPLYETLRQALPVDTTAYSVDYPANLAVPWSVSDGTRDLTAHLEQQAARCPDQRFVLVGYSQGALVVHGVLGTGNVTSLGGVHHLPGWIEPRVAAVLLFGDPNRLLGWGVPGAYGWRTGNYCTAGDPVCGGGLDWAAHSHYGWAMWPAADFAAGRI</sequence>
<evidence type="ECO:0000256" key="1">
    <source>
        <dbReference type="ARBA" id="ARBA00007534"/>
    </source>
</evidence>
<dbReference type="InterPro" id="IPR000675">
    <property type="entry name" value="Cutinase/axe"/>
</dbReference>
<dbReference type="GO" id="GO:0050525">
    <property type="term" value="F:cutinase activity"/>
    <property type="evidence" value="ECO:0007669"/>
    <property type="project" value="UniProtKB-EC"/>
</dbReference>
<organism evidence="6 7">
    <name type="scientific">Nocardia goodfellowii</name>
    <dbReference type="NCBI Taxonomy" id="882446"/>
    <lineage>
        <taxon>Bacteria</taxon>
        <taxon>Bacillati</taxon>
        <taxon>Actinomycetota</taxon>
        <taxon>Actinomycetes</taxon>
        <taxon>Mycobacteriales</taxon>
        <taxon>Nocardiaceae</taxon>
        <taxon>Nocardia</taxon>
    </lineage>
</organism>
<keyword evidence="7" id="KW-1185">Reference proteome</keyword>
<keyword evidence="2" id="KW-0719">Serine esterase</keyword>
<gene>
    <name evidence="6" type="ORF">BJ987_005545</name>
</gene>
<dbReference type="EMBL" id="JAGGMR010000001">
    <property type="protein sequence ID" value="MBP2192644.1"/>
    <property type="molecule type" value="Genomic_DNA"/>
</dbReference>
<comment type="caution">
    <text evidence="6">The sequence shown here is derived from an EMBL/GenBank/DDBJ whole genome shotgun (WGS) entry which is preliminary data.</text>
</comment>
<evidence type="ECO:0000256" key="3">
    <source>
        <dbReference type="ARBA" id="ARBA00022801"/>
    </source>
</evidence>
<dbReference type="RefSeq" id="WP_209895656.1">
    <property type="nucleotide sequence ID" value="NZ_JAGGMR010000001.1"/>
</dbReference>
<evidence type="ECO:0000313" key="6">
    <source>
        <dbReference type="EMBL" id="MBP2192644.1"/>
    </source>
</evidence>
<protein>
    <submittedName>
        <fullName evidence="6">Cutinase</fullName>
        <ecNumber evidence="6">3.1.1.74</ecNumber>
    </submittedName>
</protein>
<keyword evidence="5" id="KW-0732">Signal</keyword>
<proteinExistence type="inferred from homology"/>
<feature type="signal peptide" evidence="5">
    <location>
        <begin position="1"/>
        <end position="39"/>
    </location>
</feature>
<dbReference type="SUPFAM" id="SSF53474">
    <property type="entry name" value="alpha/beta-Hydrolases"/>
    <property type="match status" value="1"/>
</dbReference>
<name>A0ABS4QLR6_9NOCA</name>
<keyword evidence="4" id="KW-1015">Disulfide bond</keyword>